<keyword evidence="3" id="KW-0210">Decarboxylase</keyword>
<dbReference type="Gene3D" id="3.40.640.10">
    <property type="entry name" value="Type I PLP-dependent aspartate aminotransferase-like (Major domain)"/>
    <property type="match status" value="1"/>
</dbReference>
<dbReference type="AlphaFoldDB" id="A0AAC8YY45"/>
<organism evidence="8 9">
    <name type="scientific">Sphingopyxis macrogoltabida</name>
    <name type="common">Sphingomonas macrogoltabidus</name>
    <dbReference type="NCBI Taxonomy" id="33050"/>
    <lineage>
        <taxon>Bacteria</taxon>
        <taxon>Pseudomonadati</taxon>
        <taxon>Pseudomonadota</taxon>
        <taxon>Alphaproteobacteria</taxon>
        <taxon>Sphingomonadales</taxon>
        <taxon>Sphingomonadaceae</taxon>
        <taxon>Sphingopyxis</taxon>
    </lineage>
</organism>
<evidence type="ECO:0000256" key="3">
    <source>
        <dbReference type="ARBA" id="ARBA00022793"/>
    </source>
</evidence>
<dbReference type="GO" id="GO:0030170">
    <property type="term" value="F:pyridoxal phosphate binding"/>
    <property type="evidence" value="ECO:0007669"/>
    <property type="project" value="InterPro"/>
</dbReference>
<gene>
    <name evidence="8" type="ORF">ATM17_04655</name>
</gene>
<feature type="modified residue" description="N6-(pyridoxal phosphate)lysine" evidence="6">
    <location>
        <position position="283"/>
    </location>
</feature>
<comment type="cofactor">
    <cofactor evidence="1 6 7">
        <name>pyridoxal 5'-phosphate</name>
        <dbReference type="ChEBI" id="CHEBI:597326"/>
    </cofactor>
</comment>
<reference evidence="9" key="1">
    <citation type="submission" date="2015-11" db="EMBL/GenBank/DDBJ databases">
        <title>Complete genome sequence of a polyethylene-glycol degrader Sphingopyxis macrogoltabida 203N (NBRC 111659).</title>
        <authorList>
            <person name="Yoshiyuki O."/>
            <person name="Shouta N."/>
            <person name="Nagata Y."/>
            <person name="Numata M."/>
            <person name="Tsuchikane K."/>
            <person name="Hosoyama A."/>
            <person name="Yamazoe A."/>
            <person name="Tsuda M."/>
            <person name="Fujita N."/>
            <person name="Kawai F."/>
        </authorList>
    </citation>
    <scope>NUCLEOTIDE SEQUENCE [LARGE SCALE GENOMIC DNA]</scope>
    <source>
        <strain evidence="9">203N</strain>
    </source>
</reference>
<dbReference type="InterPro" id="IPR002129">
    <property type="entry name" value="PyrdxlP-dep_de-COase"/>
</dbReference>
<dbReference type="PANTHER" id="PTHR11999:SF70">
    <property type="entry name" value="MIP05841P"/>
    <property type="match status" value="1"/>
</dbReference>
<accession>A0AAC8YY45</accession>
<evidence type="ECO:0000313" key="8">
    <source>
        <dbReference type="EMBL" id="AMU88334.1"/>
    </source>
</evidence>
<evidence type="ECO:0000256" key="7">
    <source>
        <dbReference type="RuleBase" id="RU000382"/>
    </source>
</evidence>
<name>A0AAC8YY45_SPHMC</name>
<dbReference type="Proteomes" id="UP000076088">
    <property type="component" value="Chromosome"/>
</dbReference>
<dbReference type="Gene3D" id="3.90.1150.10">
    <property type="entry name" value="Aspartate Aminotransferase, domain 1"/>
    <property type="match status" value="1"/>
</dbReference>
<dbReference type="RefSeq" id="WP_054725192.1">
    <property type="nucleotide sequence ID" value="NZ_CP009429.1"/>
</dbReference>
<dbReference type="EMBL" id="CP013344">
    <property type="protein sequence ID" value="AMU88334.1"/>
    <property type="molecule type" value="Genomic_DNA"/>
</dbReference>
<protein>
    <recommendedName>
        <fullName evidence="10">Glutamate decarboxylase</fullName>
    </recommendedName>
</protein>
<evidence type="ECO:0000256" key="2">
    <source>
        <dbReference type="ARBA" id="ARBA00009533"/>
    </source>
</evidence>
<dbReference type="SUPFAM" id="SSF53383">
    <property type="entry name" value="PLP-dependent transferases"/>
    <property type="match status" value="1"/>
</dbReference>
<evidence type="ECO:0008006" key="10">
    <source>
        <dbReference type="Google" id="ProtNLM"/>
    </source>
</evidence>
<dbReference type="InterPro" id="IPR015422">
    <property type="entry name" value="PyrdxlP-dep_Trfase_small"/>
</dbReference>
<evidence type="ECO:0000256" key="4">
    <source>
        <dbReference type="ARBA" id="ARBA00022898"/>
    </source>
</evidence>
<evidence type="ECO:0000256" key="6">
    <source>
        <dbReference type="PIRSR" id="PIRSR602129-50"/>
    </source>
</evidence>
<dbReference type="GO" id="GO:0016831">
    <property type="term" value="F:carboxy-lyase activity"/>
    <property type="evidence" value="ECO:0007669"/>
    <property type="project" value="UniProtKB-KW"/>
</dbReference>
<evidence type="ECO:0000313" key="9">
    <source>
        <dbReference type="Proteomes" id="UP000076088"/>
    </source>
</evidence>
<keyword evidence="5 7" id="KW-0456">Lyase</keyword>
<keyword evidence="9" id="KW-1185">Reference proteome</keyword>
<dbReference type="GO" id="GO:0019752">
    <property type="term" value="P:carboxylic acid metabolic process"/>
    <property type="evidence" value="ECO:0007669"/>
    <property type="project" value="InterPro"/>
</dbReference>
<evidence type="ECO:0000256" key="5">
    <source>
        <dbReference type="ARBA" id="ARBA00023239"/>
    </source>
</evidence>
<dbReference type="InterPro" id="IPR015421">
    <property type="entry name" value="PyrdxlP-dep_Trfase_major"/>
</dbReference>
<dbReference type="PROSITE" id="PS00392">
    <property type="entry name" value="DDC_GAD_HDC_YDC"/>
    <property type="match status" value="1"/>
</dbReference>
<proteinExistence type="inferred from homology"/>
<dbReference type="Pfam" id="PF00282">
    <property type="entry name" value="Pyridoxal_deC"/>
    <property type="match status" value="1"/>
</dbReference>
<keyword evidence="4 6" id="KW-0663">Pyridoxal phosphate</keyword>
<sequence length="466" mass="49970">MNDDIWGAAREALDRIAADRTRRETIVSIASPDEAAAFRALAAPGAGRAVAEVVGDAERIFAHRVRMDHPRFYGFIPSPASPLSLVGELLASGYNAHAGSWMQSSGPAAIEQGLIAWLAERAGLPESAGGLFVSGGSMANLTGLMLARDRMLPPEERHRGVAYVSTQTHSSVAKGLGVLGFLPEQIRKVAVDAERRLDIAALGEAIAADRAAGRLPFAVVASCGTTNTGSIDDLHAIADLAARERLWLHVDGAYGASVALSGRHRALVDGLGRADSLSWDAHKWLFQTYGCGMVLVRERRHLLESFATSAEYLQDAAAGDETPNFWDYGVELTRPARAMKLWFTLQVMGERAIGDAIDHGFMLAETLEAALGERPHWRIVSPARLGIVTFRYEPPGHDGSELDTLNTAIARRMIDDNVAAPLTTRLDDAVVLRACTISPDATADDIRAMVAELDTRAQAIAAAIRA</sequence>
<dbReference type="GO" id="GO:0006520">
    <property type="term" value="P:amino acid metabolic process"/>
    <property type="evidence" value="ECO:0007669"/>
    <property type="project" value="InterPro"/>
</dbReference>
<dbReference type="InterPro" id="IPR015424">
    <property type="entry name" value="PyrdxlP-dep_Trfase"/>
</dbReference>
<reference evidence="8 9" key="2">
    <citation type="journal article" date="2016" name="Genome Announc.">
        <title>Complete Genome Sequence of Sphingopyxis macrogoltabida Strain 203N (NBRC 111659), a Polyethylene Glycol Degrader.</title>
        <authorList>
            <person name="Ohtsubo Y."/>
            <person name="Nonoyama S."/>
            <person name="Nagata Y."/>
            <person name="Numata M."/>
            <person name="Tsuchikane K."/>
            <person name="Hosoyama A."/>
            <person name="Yamazoe A."/>
            <person name="Tsuda M."/>
            <person name="Fujita N."/>
            <person name="Kawai F."/>
        </authorList>
    </citation>
    <scope>NUCLEOTIDE SEQUENCE [LARGE SCALE GENOMIC DNA]</scope>
    <source>
        <strain evidence="8 9">203N</strain>
    </source>
</reference>
<dbReference type="Gene3D" id="3.90.1150.170">
    <property type="match status" value="1"/>
</dbReference>
<evidence type="ECO:0000256" key="1">
    <source>
        <dbReference type="ARBA" id="ARBA00001933"/>
    </source>
</evidence>
<dbReference type="PRINTS" id="PR00800">
    <property type="entry name" value="YHDCRBOXLASE"/>
</dbReference>
<comment type="similarity">
    <text evidence="2 7">Belongs to the group II decarboxylase family.</text>
</comment>
<dbReference type="InterPro" id="IPR021115">
    <property type="entry name" value="Pyridoxal-P_BS"/>
</dbReference>
<dbReference type="PANTHER" id="PTHR11999">
    <property type="entry name" value="GROUP II PYRIDOXAL-5-PHOSPHATE DECARBOXYLASE"/>
    <property type="match status" value="1"/>
</dbReference>
<dbReference type="InterPro" id="IPR010977">
    <property type="entry name" value="Aromatic_deC"/>
</dbReference>
<dbReference type="KEGG" id="smaz:LH19_04695"/>